<sequence length="413" mass="41961">MNTTWVLRTMGLLSLTLLVACKPPGEAKKTNDLDAPPQKTTALSVQTSEVKAGKLTVSRSVSATVTAERDSRVATNAGGTVQQVLVQEGQTVSAGEAVLQLDSTQQRQALESAQVGLKQAQISLEQARSTTTQSGASLGAAVRSAEAALAQAQATAQSTENLYGLGGVSQADLQAARSGLAQAQSALAQARQNLAQNGQSAQNSIPLQQTQVQSAQVALRQAQENLNRTTVRAPFGGTVADLLVQEGEFAAQGSAVFRLVDTGSLRVKFSVPAADAVALPEGTAFNVGYGGKNYVGRVVDSSGIAGTDRLVPITARLDGNVNLPVGATAQARYRATLGQGVLVPGSAVQASGAGNAVFTVEGGRARRQDVSVIAESGGQVAVSNLAAGTRVIAPIPGSLQDGAKVSVATGSAP</sequence>
<dbReference type="Pfam" id="PF25885">
    <property type="entry name" value="HH_EMRA"/>
    <property type="match status" value="1"/>
</dbReference>
<proteinExistence type="inferred from homology"/>
<protein>
    <submittedName>
        <fullName evidence="4">Efflux RND transporter periplasmic adaptor subunit</fullName>
    </submittedName>
</protein>
<dbReference type="SUPFAM" id="SSF111369">
    <property type="entry name" value="HlyD-like secretion proteins"/>
    <property type="match status" value="2"/>
</dbReference>
<keyword evidence="5" id="KW-1185">Reference proteome</keyword>
<reference evidence="4 5" key="1">
    <citation type="submission" date="2018-09" db="EMBL/GenBank/DDBJ databases">
        <authorList>
            <person name="Zhu H."/>
        </authorList>
    </citation>
    <scope>NUCLEOTIDE SEQUENCE [LARGE SCALE GENOMIC DNA]</scope>
    <source>
        <strain evidence="4 5">K2S05-167</strain>
    </source>
</reference>
<evidence type="ECO:0000256" key="1">
    <source>
        <dbReference type="ARBA" id="ARBA00009477"/>
    </source>
</evidence>
<keyword evidence="2" id="KW-0175">Coiled coil</keyword>
<dbReference type="RefSeq" id="WP_119766949.1">
    <property type="nucleotide sequence ID" value="NZ_QYUJ01000030.1"/>
</dbReference>
<accession>A0A418V032</accession>
<dbReference type="PANTHER" id="PTHR30469">
    <property type="entry name" value="MULTIDRUG RESISTANCE PROTEIN MDTA"/>
    <property type="match status" value="1"/>
</dbReference>
<feature type="coiled-coil region" evidence="2">
    <location>
        <begin position="142"/>
        <end position="232"/>
    </location>
</feature>
<evidence type="ECO:0000313" key="5">
    <source>
        <dbReference type="Proteomes" id="UP000286287"/>
    </source>
</evidence>
<gene>
    <name evidence="4" type="ORF">D3875_22480</name>
</gene>
<evidence type="ECO:0000259" key="3">
    <source>
        <dbReference type="Pfam" id="PF25885"/>
    </source>
</evidence>
<feature type="domain" description="Multidrug export protein EmrA/FarA alpha-helical hairpin" evidence="3">
    <location>
        <begin position="104"/>
        <end position="229"/>
    </location>
</feature>
<name>A0A418V032_9DEIO</name>
<dbReference type="GO" id="GO:0015562">
    <property type="term" value="F:efflux transmembrane transporter activity"/>
    <property type="evidence" value="ECO:0007669"/>
    <property type="project" value="TreeGrafter"/>
</dbReference>
<dbReference type="Proteomes" id="UP000286287">
    <property type="component" value="Unassembled WGS sequence"/>
</dbReference>
<organism evidence="4 5">
    <name type="scientific">Deinococcus cavernae</name>
    <dbReference type="NCBI Taxonomy" id="2320857"/>
    <lineage>
        <taxon>Bacteria</taxon>
        <taxon>Thermotogati</taxon>
        <taxon>Deinococcota</taxon>
        <taxon>Deinococci</taxon>
        <taxon>Deinococcales</taxon>
        <taxon>Deinococcaceae</taxon>
        <taxon>Deinococcus</taxon>
    </lineage>
</organism>
<dbReference type="GO" id="GO:1990281">
    <property type="term" value="C:efflux pump complex"/>
    <property type="evidence" value="ECO:0007669"/>
    <property type="project" value="TreeGrafter"/>
</dbReference>
<dbReference type="InterPro" id="IPR058633">
    <property type="entry name" value="EmrA/FarA_HH"/>
</dbReference>
<dbReference type="Gene3D" id="1.10.287.470">
    <property type="entry name" value="Helix hairpin bin"/>
    <property type="match status" value="1"/>
</dbReference>
<comment type="caution">
    <text evidence="4">The sequence shown here is derived from an EMBL/GenBank/DDBJ whole genome shotgun (WGS) entry which is preliminary data.</text>
</comment>
<evidence type="ECO:0000256" key="2">
    <source>
        <dbReference type="SAM" id="Coils"/>
    </source>
</evidence>
<evidence type="ECO:0000313" key="4">
    <source>
        <dbReference type="EMBL" id="RJF69091.1"/>
    </source>
</evidence>
<dbReference type="Gene3D" id="2.40.50.100">
    <property type="match status" value="2"/>
</dbReference>
<dbReference type="OrthoDB" id="9806939at2"/>
<dbReference type="Gene3D" id="2.40.30.170">
    <property type="match status" value="1"/>
</dbReference>
<dbReference type="PANTHER" id="PTHR30469:SF15">
    <property type="entry name" value="HLYD FAMILY OF SECRETION PROTEINS"/>
    <property type="match status" value="1"/>
</dbReference>
<dbReference type="Gene3D" id="2.40.420.20">
    <property type="match status" value="1"/>
</dbReference>
<dbReference type="AlphaFoldDB" id="A0A418V032"/>
<dbReference type="InterPro" id="IPR006143">
    <property type="entry name" value="RND_pump_MFP"/>
</dbReference>
<dbReference type="EMBL" id="QYUJ01000030">
    <property type="protein sequence ID" value="RJF69091.1"/>
    <property type="molecule type" value="Genomic_DNA"/>
</dbReference>
<dbReference type="NCBIfam" id="TIGR01730">
    <property type="entry name" value="RND_mfp"/>
    <property type="match status" value="1"/>
</dbReference>
<comment type="similarity">
    <text evidence="1">Belongs to the membrane fusion protein (MFP) (TC 8.A.1) family.</text>
</comment>